<evidence type="ECO:0000256" key="3">
    <source>
        <dbReference type="ARBA" id="ARBA00022741"/>
    </source>
</evidence>
<dbReference type="InterPro" id="IPR027417">
    <property type="entry name" value="P-loop_NTPase"/>
</dbReference>
<feature type="region of interest" description="Disordered" evidence="12">
    <location>
        <begin position="129"/>
        <end position="193"/>
    </location>
</feature>
<dbReference type="AlphaFoldDB" id="A0A165RPX3"/>
<dbReference type="InterPro" id="IPR036678">
    <property type="entry name" value="MutS_con_dom_sf"/>
</dbReference>
<dbReference type="STRING" id="1314782.A0A165RPX3"/>
<evidence type="ECO:0000313" key="15">
    <source>
        <dbReference type="Proteomes" id="UP000076761"/>
    </source>
</evidence>
<dbReference type="GO" id="GO:0140664">
    <property type="term" value="F:ATP-dependent DNA damage sensor activity"/>
    <property type="evidence" value="ECO:0007669"/>
    <property type="project" value="InterPro"/>
</dbReference>
<dbReference type="SMART" id="SM00534">
    <property type="entry name" value="MUTSac"/>
    <property type="match status" value="1"/>
</dbReference>
<keyword evidence="3" id="KW-0547">Nucleotide-binding</keyword>
<dbReference type="GO" id="GO:0006312">
    <property type="term" value="P:mitotic recombination"/>
    <property type="evidence" value="ECO:0007669"/>
    <property type="project" value="TreeGrafter"/>
</dbReference>
<feature type="compositionally biased region" description="Acidic residues" evidence="12">
    <location>
        <begin position="139"/>
        <end position="158"/>
    </location>
</feature>
<dbReference type="SUPFAM" id="SSF48334">
    <property type="entry name" value="DNA repair protein MutS, domain III"/>
    <property type="match status" value="1"/>
</dbReference>
<protein>
    <recommendedName>
        <fullName evidence="2 11">DNA mismatch repair protein MSH3</fullName>
    </recommendedName>
    <alternativeName>
        <fullName evidence="2 11">DNA mismatch repair protein MSH3</fullName>
    </alternativeName>
    <alternativeName>
        <fullName evidence="10">MutS protein homolog 3</fullName>
    </alternativeName>
</protein>
<dbReference type="InterPro" id="IPR045076">
    <property type="entry name" value="MutS"/>
</dbReference>
<dbReference type="Pfam" id="PF00488">
    <property type="entry name" value="MutS_V"/>
    <property type="match status" value="1"/>
</dbReference>
<dbReference type="EMBL" id="KV425580">
    <property type="protein sequence ID" value="KZT24115.1"/>
    <property type="molecule type" value="Genomic_DNA"/>
</dbReference>
<dbReference type="InParanoid" id="A0A165RPX3"/>
<evidence type="ECO:0000259" key="13">
    <source>
        <dbReference type="PROSITE" id="PS00486"/>
    </source>
</evidence>
<evidence type="ECO:0000256" key="2">
    <source>
        <dbReference type="ARBA" id="ARBA00022151"/>
    </source>
</evidence>
<evidence type="ECO:0000256" key="9">
    <source>
        <dbReference type="ARBA" id="ARBA00025902"/>
    </source>
</evidence>
<dbReference type="SMART" id="SM00533">
    <property type="entry name" value="MUTSd"/>
    <property type="match status" value="1"/>
</dbReference>
<reference evidence="14 15" key="1">
    <citation type="journal article" date="2016" name="Mol. Biol. Evol.">
        <title>Comparative Genomics of Early-Diverging Mushroom-Forming Fungi Provides Insights into the Origins of Lignocellulose Decay Capabilities.</title>
        <authorList>
            <person name="Nagy L.G."/>
            <person name="Riley R."/>
            <person name="Tritt A."/>
            <person name="Adam C."/>
            <person name="Daum C."/>
            <person name="Floudas D."/>
            <person name="Sun H."/>
            <person name="Yadav J.S."/>
            <person name="Pangilinan J."/>
            <person name="Larsson K.H."/>
            <person name="Matsuura K."/>
            <person name="Barry K."/>
            <person name="Labutti K."/>
            <person name="Kuo R."/>
            <person name="Ohm R.A."/>
            <person name="Bhattacharya S.S."/>
            <person name="Shirouzu T."/>
            <person name="Yoshinaga Y."/>
            <person name="Martin F.M."/>
            <person name="Grigoriev I.V."/>
            <person name="Hibbett D.S."/>
        </authorList>
    </citation>
    <scope>NUCLEOTIDE SEQUENCE [LARGE SCALE GENOMIC DNA]</scope>
    <source>
        <strain evidence="14 15">HHB14362 ss-1</strain>
    </source>
</reference>
<name>A0A165RPX3_9AGAM</name>
<dbReference type="Gene3D" id="3.40.50.300">
    <property type="entry name" value="P-loop containing nucleotide triphosphate hydrolases"/>
    <property type="match status" value="1"/>
</dbReference>
<dbReference type="SUPFAM" id="SSF52540">
    <property type="entry name" value="P-loop containing nucleoside triphosphate hydrolases"/>
    <property type="match status" value="1"/>
</dbReference>
<dbReference type="PIRSF" id="PIRSF037677">
    <property type="entry name" value="DNA_mis_repair_Msh6"/>
    <property type="match status" value="1"/>
</dbReference>
<dbReference type="Pfam" id="PF01624">
    <property type="entry name" value="MutS_I"/>
    <property type="match status" value="1"/>
</dbReference>
<dbReference type="Gene3D" id="1.10.1420.10">
    <property type="match status" value="2"/>
</dbReference>
<dbReference type="GO" id="GO:0030983">
    <property type="term" value="F:mismatched DNA binding"/>
    <property type="evidence" value="ECO:0007669"/>
    <property type="project" value="InterPro"/>
</dbReference>
<evidence type="ECO:0000256" key="8">
    <source>
        <dbReference type="ARBA" id="ARBA00025373"/>
    </source>
</evidence>
<feature type="compositionally biased region" description="Polar residues" evidence="12">
    <location>
        <begin position="1"/>
        <end position="30"/>
    </location>
</feature>
<dbReference type="FunFam" id="3.40.1170.10:FF:000004">
    <property type="entry name" value="DNA mismatch repair protein"/>
    <property type="match status" value="1"/>
</dbReference>
<dbReference type="InterPro" id="IPR007695">
    <property type="entry name" value="DNA_mismatch_repair_MutS-lik_N"/>
</dbReference>
<dbReference type="Gene3D" id="3.40.1170.10">
    <property type="entry name" value="DNA repair protein MutS, domain I"/>
    <property type="match status" value="1"/>
</dbReference>
<dbReference type="GO" id="GO:0005634">
    <property type="term" value="C:nucleus"/>
    <property type="evidence" value="ECO:0007669"/>
    <property type="project" value="TreeGrafter"/>
</dbReference>
<dbReference type="PROSITE" id="PS00486">
    <property type="entry name" value="DNA_MISMATCH_REPAIR_2"/>
    <property type="match status" value="1"/>
</dbReference>
<evidence type="ECO:0000256" key="4">
    <source>
        <dbReference type="ARBA" id="ARBA00022763"/>
    </source>
</evidence>
<comment type="function">
    <text evidence="8">Component of the post-replicative DNA mismatch repair system (MMR). Heterodimerizes with MSH2 to form MutS beta, which binds to DNA mismatches thereby initiating DNA repair. MSH3 provides substrate-binding and substrate specificity to the complex. When bound, the MutS beta heterodimer bends the DNA helix and shields approximately 20 base pairs. Acts mainly to repair insertion-deletion loops (IDLs) from 2 to 13 nucleotides in size, but can also repair base-base and single insertion-deletion mismatches that occur during replication. After mismatch binding, forms a ternary complex with the MutL alpha heterodimer, which is thought to be responsible for directing the downstream MMR events, including strand discrimination, excision, and resynthesis. ATP binding and hydrolysis play a pivotal role in mismatch repair functions.</text>
</comment>
<dbReference type="FunCoup" id="A0A165RPX3">
    <property type="interactions" value="601"/>
</dbReference>
<evidence type="ECO:0000256" key="7">
    <source>
        <dbReference type="ARBA" id="ARBA00023204"/>
    </source>
</evidence>
<dbReference type="InterPro" id="IPR017261">
    <property type="entry name" value="DNA_mismatch_repair_MutS/MSH"/>
</dbReference>
<evidence type="ECO:0000256" key="5">
    <source>
        <dbReference type="ARBA" id="ARBA00022840"/>
    </source>
</evidence>
<comment type="subunit">
    <text evidence="9">Heterodimer consisting of MSH2-MSH3 (MutS beta). Forms a ternary complex with MutL alpha (MLH1-PMS1).</text>
</comment>
<dbReference type="InterPro" id="IPR007860">
    <property type="entry name" value="DNA_mmatch_repair_MutS_con_dom"/>
</dbReference>
<dbReference type="NCBIfam" id="NF003810">
    <property type="entry name" value="PRK05399.1"/>
    <property type="match status" value="1"/>
</dbReference>
<dbReference type="Proteomes" id="UP000076761">
    <property type="component" value="Unassembled WGS sequence"/>
</dbReference>
<evidence type="ECO:0000256" key="11">
    <source>
        <dbReference type="ARBA" id="ARBA00073774"/>
    </source>
</evidence>
<keyword evidence="7" id="KW-0234">DNA repair</keyword>
<accession>A0A165RPX3</accession>
<evidence type="ECO:0000256" key="12">
    <source>
        <dbReference type="SAM" id="MobiDB-lite"/>
    </source>
</evidence>
<comment type="similarity">
    <text evidence="1">Belongs to the DNA mismatch repair MutS family. MSH3 subfamily.</text>
</comment>
<evidence type="ECO:0000256" key="10">
    <source>
        <dbReference type="ARBA" id="ARBA00029792"/>
    </source>
</evidence>
<feature type="domain" description="DNA mismatch repair proteins mutS family" evidence="13">
    <location>
        <begin position="930"/>
        <end position="946"/>
    </location>
</feature>
<feature type="compositionally biased region" description="Basic residues" evidence="12">
    <location>
        <begin position="175"/>
        <end position="185"/>
    </location>
</feature>
<dbReference type="InterPro" id="IPR007696">
    <property type="entry name" value="DNA_mismatch_repair_MutS_core"/>
</dbReference>
<dbReference type="InterPro" id="IPR016151">
    <property type="entry name" value="DNA_mismatch_repair_MutS_N"/>
</dbReference>
<keyword evidence="4" id="KW-0227">DNA damage</keyword>
<gene>
    <name evidence="14" type="ORF">NEOLEDRAFT_1068081</name>
</gene>
<evidence type="ECO:0000256" key="1">
    <source>
        <dbReference type="ARBA" id="ARBA00007094"/>
    </source>
</evidence>
<keyword evidence="15" id="KW-1185">Reference proteome</keyword>
<organism evidence="14 15">
    <name type="scientific">Neolentinus lepideus HHB14362 ss-1</name>
    <dbReference type="NCBI Taxonomy" id="1314782"/>
    <lineage>
        <taxon>Eukaryota</taxon>
        <taxon>Fungi</taxon>
        <taxon>Dikarya</taxon>
        <taxon>Basidiomycota</taxon>
        <taxon>Agaricomycotina</taxon>
        <taxon>Agaricomycetes</taxon>
        <taxon>Gloeophyllales</taxon>
        <taxon>Gloeophyllaceae</taxon>
        <taxon>Neolentinus</taxon>
    </lineage>
</organism>
<dbReference type="GO" id="GO:0005524">
    <property type="term" value="F:ATP binding"/>
    <property type="evidence" value="ECO:0007669"/>
    <property type="project" value="UniProtKB-KW"/>
</dbReference>
<evidence type="ECO:0000313" key="14">
    <source>
        <dbReference type="EMBL" id="KZT24115.1"/>
    </source>
</evidence>
<dbReference type="Pfam" id="PF05188">
    <property type="entry name" value="MutS_II"/>
    <property type="match status" value="1"/>
</dbReference>
<dbReference type="Gene3D" id="3.30.420.110">
    <property type="entry name" value="MutS, connector domain"/>
    <property type="match status" value="1"/>
</dbReference>
<feature type="compositionally biased region" description="Polar residues" evidence="12">
    <location>
        <begin position="59"/>
        <end position="72"/>
    </location>
</feature>
<keyword evidence="5" id="KW-0067">ATP-binding</keyword>
<dbReference type="InterPro" id="IPR036187">
    <property type="entry name" value="DNA_mismatch_repair_MutS_sf"/>
</dbReference>
<dbReference type="Pfam" id="PF05192">
    <property type="entry name" value="MutS_III"/>
    <property type="match status" value="1"/>
</dbReference>
<sequence length="1057" mass="118363">MPRQTQSHASPRGQSMISAYFSPESSPSKQKSFKRGGTSVIDLTSEGEQEPAAKKARISLSTSSPHLLQGSSKRAAADAEQWSFRRSSRDSAMPETHHSIIDEESRLARRESFKRKLLGENNAFVRLGRNDAQGNLVPDNDDLPQEEPEKDPSEDESDSGFKSLLSHFESDAKRQKQKGRSKAKNKVKELGPMGQPWTELEHQVAKLKELHPGILLMIEVGYKYVFWGEDAQIASNELGIVCYPKGNFLKASIPVERRDVHLKKLLAQGHKVGIVDQTETAALKQASETRNKLFSRKLNHLYTAATYVDELDSADDAARSSAPSLICLVEERKGGMGTDERVGIGLVVITPSTGDVIWDDFEDSHMRIELETRLSHTRPMEMLLPARNLSEATEKMISHFIATAPEGRKVQMERTKQMMPYSEAFNLITSFYTENASTVGVSGSFKSGQLLAAATAFPKRVVIALAHAIQYLSGFQLANVLIRTEYFDKFSTRTTMLLHGNTLTNLEIYRNETDHCLKGSLLSILDHTRTKFGSRLLRRWIGQPLVDISLLRERLDAVEELNGAQSPRLVALGELLKGLPDLAKGLCRIQYGYCTPKELAILLRAFQKIALAFPTFDANNPPEFKSKILQDILKTLPQLREPVQSILREVSLKSMEAGDKGNMWLDSDKYPDIAEYAVAVHVVEAELTEELKKIRKILKKPALAWTTVANEEYLIEVRKDENRNIPQTWRYITGTKFVRRYRTPEVVTKMLQRQQYIEAGQEAAKRAYCNFLKELAQKHYGILRDVVNKLAVADCLRSLALVGLTNGYVKPEFIEDDALEIVEGRHPVIEQLRMQPFVPNTVSLGNTGPRSKIITGPNMGGKSCCVKMIAVIVIMAQIGSFVPARSVRMSIVDGIFTRMGASDEIMKGRSTFMVEMTETSEILQSATSRSLVITDELGRGTSTFDGMAIAHAVLHHLIETVKCKTLFITHYPLVAIDIERQFPKLVQNLHMGFTKEARIDGSTDITFLYRLSQGLAEASFGIECARLANLPNKVLDAARDSAERMQVEVEARTRRNR</sequence>
<proteinExistence type="inferred from homology"/>
<dbReference type="SUPFAM" id="SSF55271">
    <property type="entry name" value="DNA repair protein MutS, domain I"/>
    <property type="match status" value="1"/>
</dbReference>
<feature type="region of interest" description="Disordered" evidence="12">
    <location>
        <begin position="1"/>
        <end position="103"/>
    </location>
</feature>
<dbReference type="GO" id="GO:0006298">
    <property type="term" value="P:mismatch repair"/>
    <property type="evidence" value="ECO:0007669"/>
    <property type="project" value="InterPro"/>
</dbReference>
<keyword evidence="6" id="KW-0238">DNA-binding</keyword>
<dbReference type="InterPro" id="IPR000432">
    <property type="entry name" value="DNA_mismatch_repair_MutS_C"/>
</dbReference>
<dbReference type="PANTHER" id="PTHR11361">
    <property type="entry name" value="DNA MISMATCH REPAIR PROTEIN MUTS FAMILY MEMBER"/>
    <property type="match status" value="1"/>
</dbReference>
<dbReference type="OrthoDB" id="121051at2759"/>
<evidence type="ECO:0000256" key="6">
    <source>
        <dbReference type="ARBA" id="ARBA00023125"/>
    </source>
</evidence>
<dbReference type="PANTHER" id="PTHR11361:SF122">
    <property type="entry name" value="DNA MISMATCH REPAIR PROTEIN MSH3"/>
    <property type="match status" value="1"/>
</dbReference>